<feature type="chain" id="PRO_5046573156" description="Arylsulfotransferase" evidence="1">
    <location>
        <begin position="17"/>
        <end position="494"/>
    </location>
</feature>
<keyword evidence="1" id="KW-0732">Signal</keyword>
<dbReference type="Proteomes" id="UP001642482">
    <property type="component" value="Unassembled WGS sequence"/>
</dbReference>
<proteinExistence type="predicted"/>
<evidence type="ECO:0000256" key="1">
    <source>
        <dbReference type="SAM" id="SignalP"/>
    </source>
</evidence>
<evidence type="ECO:0000313" key="2">
    <source>
        <dbReference type="EMBL" id="CAK7226223.1"/>
    </source>
</evidence>
<keyword evidence="3" id="KW-1185">Reference proteome</keyword>
<accession>A0ABP0C2V7</accession>
<evidence type="ECO:0000313" key="3">
    <source>
        <dbReference type="Proteomes" id="UP001642482"/>
    </source>
</evidence>
<name>A0ABP0C2V7_9PEZI</name>
<dbReference type="InterPro" id="IPR039535">
    <property type="entry name" value="ASST-like"/>
</dbReference>
<dbReference type="InterPro" id="IPR053143">
    <property type="entry name" value="Arylsulfate_ST"/>
</dbReference>
<protein>
    <recommendedName>
        <fullName evidence="4">Arylsulfotransferase</fullName>
    </recommendedName>
</protein>
<gene>
    <name evidence="2" type="ORF">SEUCBS140593_006168</name>
</gene>
<feature type="signal peptide" evidence="1">
    <location>
        <begin position="1"/>
        <end position="16"/>
    </location>
</feature>
<feature type="non-terminal residue" evidence="2">
    <location>
        <position position="494"/>
    </location>
</feature>
<dbReference type="PANTHER" id="PTHR35340:SF6">
    <property type="entry name" value="ASST-DOMAIN-CONTAINING PROTEIN"/>
    <property type="match status" value="1"/>
</dbReference>
<evidence type="ECO:0008006" key="4">
    <source>
        <dbReference type="Google" id="ProtNLM"/>
    </source>
</evidence>
<dbReference type="EMBL" id="CAWUHD010000064">
    <property type="protein sequence ID" value="CAK7226223.1"/>
    <property type="molecule type" value="Genomic_DNA"/>
</dbReference>
<reference evidence="2 3" key="1">
    <citation type="submission" date="2024-01" db="EMBL/GenBank/DDBJ databases">
        <authorList>
            <person name="Allen C."/>
            <person name="Tagirdzhanova G."/>
        </authorList>
    </citation>
    <scope>NUCLEOTIDE SEQUENCE [LARGE SCALE GENOMIC DNA]</scope>
</reference>
<sequence>MKSSLLSQLFFGIAYAQLDLTTLNIGSSATGWPLQAFKTLNGSVPAVRVVKYGQTEQGYLFTTNRNVTNNQCVPYITSDDGQLVWYGGIAPNTLLGLRTQTFNNDTILTYWQGTPAGTGVGYGSIVILDTAYDVAYNVTLKNTPELNFVTILDYEPDTFVDAHESEFTADGSVLVTAINATLGDLSSVGGPSVGWILDSQIVELDVKTNEVLFRWSSLDQSGLPLTASWGPLDNTTGTTKALSWDWAHLNSAAKYGDKYLINSRHLCTVFLVDKNGNVEWHLSGRTGGNFSLDLGTTFCFEHDVRAVSYNDEEWVLTMHNNDNIETSYGTMASTGLSLVLNLKNMTASLNRKLYVTQNQVYAVSQGSYQDVGSSGHVVVGRGAVPRIEEFDGQGNVVMIYEFGTEATSQSYRGYRSAWHATPNTSPAVYACTTSNNETTVYASWNGATEVDSWRVSYGSSAFNLSHTVTYARNGFETRLVVESPETYVQVAAIS</sequence>
<comment type="caution">
    <text evidence="2">The sequence shown here is derived from an EMBL/GenBank/DDBJ whole genome shotgun (WGS) entry which is preliminary data.</text>
</comment>
<dbReference type="Pfam" id="PF14269">
    <property type="entry name" value="Arylsulfotran_2"/>
    <property type="match status" value="1"/>
</dbReference>
<dbReference type="PANTHER" id="PTHR35340">
    <property type="entry name" value="PQQ ENZYME REPEAT PROTEIN-RELATED"/>
    <property type="match status" value="1"/>
</dbReference>
<organism evidence="2 3">
    <name type="scientific">Sporothrix eucalyptigena</name>
    <dbReference type="NCBI Taxonomy" id="1812306"/>
    <lineage>
        <taxon>Eukaryota</taxon>
        <taxon>Fungi</taxon>
        <taxon>Dikarya</taxon>
        <taxon>Ascomycota</taxon>
        <taxon>Pezizomycotina</taxon>
        <taxon>Sordariomycetes</taxon>
        <taxon>Sordariomycetidae</taxon>
        <taxon>Ophiostomatales</taxon>
        <taxon>Ophiostomataceae</taxon>
        <taxon>Sporothrix</taxon>
    </lineage>
</organism>